<name>A0ABF7QXJ5_RHILW</name>
<proteinExistence type="predicted"/>
<dbReference type="Proteomes" id="UP000008330">
    <property type="component" value="Plasmid pRLG202"/>
</dbReference>
<dbReference type="RefSeq" id="WP_012555068.1">
    <property type="nucleotide sequence ID" value="NC_011366.1"/>
</dbReference>
<evidence type="ECO:0008006" key="3">
    <source>
        <dbReference type="Google" id="ProtNLM"/>
    </source>
</evidence>
<organism evidence="1 2">
    <name type="scientific">Rhizobium leguminosarum bv. trifolii (strain WSM2304)</name>
    <dbReference type="NCBI Taxonomy" id="395492"/>
    <lineage>
        <taxon>Bacteria</taxon>
        <taxon>Pseudomonadati</taxon>
        <taxon>Pseudomonadota</taxon>
        <taxon>Alphaproteobacteria</taxon>
        <taxon>Hyphomicrobiales</taxon>
        <taxon>Rhizobiaceae</taxon>
        <taxon>Rhizobium/Agrobacterium group</taxon>
        <taxon>Rhizobium</taxon>
    </lineage>
</organism>
<sequence length="1619" mass="178041">MAETPGRQTIGGAGAATSAGILFQKQIGAIIGAWLVAEQPFDQRLDLGAAKPVWLRFETEAPVDDILVGTSTGGFVAVQAKTTASLSREIGSPFGKTVSQFVRHWLACREGDGSLRWNRPLDARVDRLVLAVGPQAPVMIREVLPAALRLKAQPGGGELNDAQRRAFADFEACVEQAWSQATALPYEPATARDLAALISVVAFDPVGLARQAVVASLVGMVASPADAAAVLSALEALCGELMAQRGGVDLATVRRKLMGRGISLRPPPDFRRDIERLMAHSTATAATLERFEVIEVVEGDRVTIGRECQDAVRGAAIKGDLLIVGEPGAGKSGVLNALARDLRLEGRDVVELAVDRYSVDTLEGLRQELGLTHGVVETLKAWDDTEPAWLIIDALDATRGGRGEGVFRTLIEQVMASGGRWNVIASIRTFDLRMGQQFRTLFKGTPPVEGMMEPGFPAVRHVRVPSWTQSEFAQLLARAPVLAAALANAPRALQDLAAIPFNTRLVSDLVKDGVITSDFSHIATQSELLQLYWEHRVERYAAPARACILRIVTAMVEARALRASFAVAAQSDASALDDLEREGVLISVDNRRWIQFRHHLLFDFAAARIMLDPEELIQGDLRFGKAEARGLMLAPALSFVLREIWMREPDRAEFWTAAGHILSDRDGDPVIRSATGRICAEYPLAVSDMKVLAGRIVAGDEEAAQAFVHSCGALVTRLEDFPETSLTPWVGLVLEIAPNVAPVAGTLRFLLFRIVESVEDAAQRKNLGIAARALLEYSLGLEQPRNAVSAAVDLVAETYGTDVMASRTLLAKILTPERLTLHAAEEVPALCRKIEQIGTLDPAFTELIYQKTYGFDVIGDQETMMGDSQIMPFRSNSRQDYAMARYSLSEFFETFLELHPSHAVSAVVQATEAYVVREHSRIDKMLNTELEVAGRRIRLREDWSHIWAHDPDKSYGHDAESLVKKLLNHLRCTETDAAVRIAERLIQTASLAIFWSRLFLVATEREDSLAGILLPIAMQEDFLTLPDTRKDAVGVVAKGYPGLEEAVRSDFEEAVGRFDFSRYQRPDEARASFERRLFGAIGPTNLATERARRIAGEQGDIEDVQNDRLFTVRATMEPPEPYYWIQGLDQNSPANRKLIGAIEEAKQALGTEGDALGAVGLEAALDAMKELAALIDRDKQNPHLVIYAEGQISQALIRLVERKILPSPEDDAATTRFLEMFSIAEASAGPRVEEDTETDFERGASWGSPAPRVDAAQMALDIVLQRPDLYPDLEPAIDLLLNDRHPAVRLQALLRIVRIWHLDRNGFWRRLSARLSGEGNQSVIDHVSAAVLGRVVHEEPEKVETLALALLERFNGEPARQARMRDTVSDLLAILWVTHERRASLEVVASWIAEPAAHSAEILKILRTLRGALIAGLKDQAVLEERGLRHRSQKIASEVVLTANRVLKAYYENDRSAPEQSEKARDCALLLDAVCMELFFAAGAGRDTGVAEGSLRGDAMATFFDEVSPTLQALGDFATPQTVYYLIQLLEFLLPANPARTFDLTVHALRSGGRRTGYQFESLGADLLVRLVGVFLADHKELFDDDARRAALIDCLEIFMEAGWPAARRLLYRLPELIQ</sequence>
<gene>
    <name evidence="1" type="ordered locus">Rleg2_5684</name>
</gene>
<dbReference type="KEGG" id="rlt:Rleg2_5684"/>
<dbReference type="EMBL" id="CP001193">
    <property type="protein sequence ID" value="ACI58859.1"/>
    <property type="molecule type" value="Genomic_DNA"/>
</dbReference>
<keyword evidence="1" id="KW-0614">Plasmid</keyword>
<dbReference type="SUPFAM" id="SSF52540">
    <property type="entry name" value="P-loop containing nucleoside triphosphate hydrolases"/>
    <property type="match status" value="1"/>
</dbReference>
<evidence type="ECO:0000313" key="1">
    <source>
        <dbReference type="EMBL" id="ACI58859.1"/>
    </source>
</evidence>
<protein>
    <recommendedName>
        <fullName evidence="3">ATP-binding protein</fullName>
    </recommendedName>
</protein>
<accession>A0ABF7QXJ5</accession>
<evidence type="ECO:0000313" key="2">
    <source>
        <dbReference type="Proteomes" id="UP000008330"/>
    </source>
</evidence>
<reference evidence="1 2" key="1">
    <citation type="journal article" date="2010" name="Stand. Genomic Sci.">
        <title>Complete genome sequence of Rhizobium leguminosarum bv trifolii strain WSM2304, an effective microsymbiont of the South American clover Trifolium polymorphum.</title>
        <authorList>
            <person name="Reeve W."/>
            <person name="O'Hara G."/>
            <person name="Chain P."/>
            <person name="Ardley J."/>
            <person name="Brau L."/>
            <person name="Nandesena K."/>
            <person name="Tiwari R."/>
            <person name="Malfatti S."/>
            <person name="Kiss H."/>
            <person name="Lapidus A."/>
            <person name="Copeland A."/>
            <person name="Nolan M."/>
            <person name="Land M."/>
            <person name="Ivanova N."/>
            <person name="Mavromatis K."/>
            <person name="Markowitz V."/>
            <person name="Kyrpides N."/>
            <person name="Melino V."/>
            <person name="Denton M."/>
            <person name="Yates R."/>
            <person name="Howieson J."/>
        </authorList>
    </citation>
    <scope>NUCLEOTIDE SEQUENCE [LARGE SCALE GENOMIC DNA]</scope>
    <source>
        <strain evidence="1 2">WSM2304</strain>
    </source>
</reference>
<geneLocation type="plasmid" evidence="1 2">
    <name>pRLG202</name>
</geneLocation>
<keyword evidence="2" id="KW-1185">Reference proteome</keyword>
<dbReference type="InterPro" id="IPR027417">
    <property type="entry name" value="P-loop_NTPase"/>
</dbReference>